<dbReference type="InterPro" id="IPR038607">
    <property type="entry name" value="PhoD-like_sf"/>
</dbReference>
<dbReference type="InterPro" id="IPR002105">
    <property type="entry name" value="Dockerin_1_rpt"/>
</dbReference>
<evidence type="ECO:0000256" key="1">
    <source>
        <dbReference type="ARBA" id="ARBA00022729"/>
    </source>
</evidence>
<dbReference type="GO" id="GO:0003993">
    <property type="term" value="F:acid phosphatase activity"/>
    <property type="evidence" value="ECO:0007669"/>
    <property type="project" value="InterPro"/>
</dbReference>
<dbReference type="InterPro" id="IPR002048">
    <property type="entry name" value="EF_hand_dom"/>
</dbReference>
<dbReference type="PROSITE" id="PS00018">
    <property type="entry name" value="EF_HAND_1"/>
    <property type="match status" value="2"/>
</dbReference>
<name>A0A1I6KFA5_9EURY</name>
<dbReference type="Pfam" id="PF00404">
    <property type="entry name" value="Dockerin_1"/>
    <property type="match status" value="1"/>
</dbReference>
<dbReference type="GO" id="GO:0005509">
    <property type="term" value="F:calcium ion binding"/>
    <property type="evidence" value="ECO:0007669"/>
    <property type="project" value="InterPro"/>
</dbReference>
<protein>
    <submittedName>
        <fullName evidence="4">Alkaline phosphatase D</fullName>
    </submittedName>
</protein>
<dbReference type="Gene3D" id="2.60.40.380">
    <property type="entry name" value="Purple acid phosphatase-like, N-terminal"/>
    <property type="match status" value="1"/>
</dbReference>
<dbReference type="EMBL" id="FOZK01000001">
    <property type="protein sequence ID" value="SFR89718.1"/>
    <property type="molecule type" value="Genomic_DNA"/>
</dbReference>
<dbReference type="InterPro" id="IPR052900">
    <property type="entry name" value="Phospholipid_Metab_Enz"/>
</dbReference>
<dbReference type="InterPro" id="IPR008963">
    <property type="entry name" value="Purple_acid_Pase-like_N"/>
</dbReference>
<dbReference type="GO" id="GO:0004553">
    <property type="term" value="F:hydrolase activity, hydrolyzing O-glycosyl compounds"/>
    <property type="evidence" value="ECO:0007669"/>
    <property type="project" value="InterPro"/>
</dbReference>
<dbReference type="InterPro" id="IPR036439">
    <property type="entry name" value="Dockerin_dom_sf"/>
</dbReference>
<reference evidence="4 5" key="1">
    <citation type="submission" date="2016-10" db="EMBL/GenBank/DDBJ databases">
        <authorList>
            <person name="de Groot N.N."/>
        </authorList>
    </citation>
    <scope>NUCLEOTIDE SEQUENCE [LARGE SCALE GENOMIC DNA]</scope>
    <source>
        <strain evidence="4 5">CGMCC 1.10457</strain>
    </source>
</reference>
<dbReference type="InterPro" id="IPR006311">
    <property type="entry name" value="TAT_signal"/>
</dbReference>
<dbReference type="InterPro" id="IPR018247">
    <property type="entry name" value="EF_Hand_1_Ca_BS"/>
</dbReference>
<accession>A0A1I6KFA5</accession>
<evidence type="ECO:0000313" key="4">
    <source>
        <dbReference type="EMBL" id="SFR89718.1"/>
    </source>
</evidence>
<proteinExistence type="predicted"/>
<feature type="region of interest" description="Disordered" evidence="2">
    <location>
        <begin position="1"/>
        <end position="24"/>
    </location>
</feature>
<dbReference type="SUPFAM" id="SSF49363">
    <property type="entry name" value="Purple acid phosphatase, N-terminal domain"/>
    <property type="match status" value="1"/>
</dbReference>
<dbReference type="InterPro" id="IPR018946">
    <property type="entry name" value="PhoD-like_MPP"/>
</dbReference>
<dbReference type="InterPro" id="IPR019546">
    <property type="entry name" value="TAT_signal_bac_arc"/>
</dbReference>
<feature type="domain" description="EF-hand" evidence="3">
    <location>
        <begin position="682"/>
        <end position="704"/>
    </location>
</feature>
<evidence type="ECO:0000256" key="2">
    <source>
        <dbReference type="SAM" id="MobiDB-lite"/>
    </source>
</evidence>
<dbReference type="InterPro" id="IPR029052">
    <property type="entry name" value="Metallo-depent_PP-like"/>
</dbReference>
<sequence>MDPQDPPEHDPTGQNRRQFMRRTGAASIAAAVGVSGQATAMTDDGEFETDPYSLGVASGDPLPTAVVIWTRLAPDPRTADSAMPDEAVDVTWTVATDESMDDVVQSGTATAEPSSAHTVHVDVRDLDPNTEYYYQFEAGGKASPVGRTKTAPSPDASPEELSFAFASCQRWVDGYYTAYEHMAEEELDLVVHLGDYIYEYGIGANGGARDESVPTQYREEITTLDDYRLRYGLYKSDPDLKDAHASAPWLVTRDDHEVDNNWAGDVPEDDQSTETFLQRRAAALQAYYEHMPFRMAQKPDGPDQKLYRNFSFGDLVEFNVLDTRHYRDDQACGDVGAAVDCDERFERQILGDAQREWLLDNLENSTATWDVLANQLPIARVDRVAGEEEGYRTDQWDGYVPSQEAVFGAFEEHVDNPVVVTGDVHSHWANEIRSFDDPARPIGTEFVGTSIASNGDGSETTEFGQMVIAENDNVVYHSAKRGYVSCTITPDQWQTDYRVVDYVTERGAPIRTDARFVVDEGQPGLEGQTTVAPTPTAMANGESATTHVVARWLPDGLAGGKVTVSAADPGVATIDDVTVADAFGAQTVTVADDGSEATFRFVDLEDEIQTIGSEGEVTLAAVTLSGTGAGGTDLDVAVDRLSDDDGTDVPTAAESGPVYVGPPKVGGSTSPTDPDDDGLYEDVNGNGRVDYDDVVTFFEELESDPIASYPNAYDFNQNGDIDYDDVVALYREMN</sequence>
<feature type="compositionally biased region" description="Basic and acidic residues" evidence="2">
    <location>
        <begin position="1"/>
        <end position="11"/>
    </location>
</feature>
<dbReference type="RefSeq" id="WP_245778592.1">
    <property type="nucleotide sequence ID" value="NZ_FOZK01000001.1"/>
</dbReference>
<dbReference type="PANTHER" id="PTHR43606">
    <property type="entry name" value="PHOSPHATASE, PUTATIVE (AFU_ORTHOLOGUE AFUA_6G08710)-RELATED"/>
    <property type="match status" value="1"/>
</dbReference>
<gene>
    <name evidence="4" type="ORF">SAMN05216559_0677</name>
</gene>
<dbReference type="PROSITE" id="PS51318">
    <property type="entry name" value="TAT"/>
    <property type="match status" value="1"/>
</dbReference>
<dbReference type="Gene3D" id="1.10.1330.10">
    <property type="entry name" value="Dockerin domain"/>
    <property type="match status" value="1"/>
</dbReference>
<keyword evidence="1" id="KW-0732">Signal</keyword>
<dbReference type="STRING" id="767519.SAMN05216559_0677"/>
<dbReference type="Pfam" id="PF09423">
    <property type="entry name" value="PhoD"/>
    <property type="match status" value="1"/>
</dbReference>
<dbReference type="AlphaFoldDB" id="A0A1I6KFA5"/>
<dbReference type="NCBIfam" id="TIGR01409">
    <property type="entry name" value="TAT_signal_seq"/>
    <property type="match status" value="1"/>
</dbReference>
<dbReference type="InterPro" id="IPR032093">
    <property type="entry name" value="PhoD_N"/>
</dbReference>
<dbReference type="PANTHER" id="PTHR43606:SF2">
    <property type="entry name" value="ALKALINE PHOSPHATASE FAMILY PROTEIN (AFU_ORTHOLOGUE AFUA_5G03860)"/>
    <property type="match status" value="1"/>
</dbReference>
<dbReference type="Pfam" id="PF16655">
    <property type="entry name" value="PhoD_N"/>
    <property type="match status" value="1"/>
</dbReference>
<organism evidence="4 5">
    <name type="scientific">Halomicrobium zhouii</name>
    <dbReference type="NCBI Taxonomy" id="767519"/>
    <lineage>
        <taxon>Archaea</taxon>
        <taxon>Methanobacteriati</taxon>
        <taxon>Methanobacteriota</taxon>
        <taxon>Stenosarchaea group</taxon>
        <taxon>Halobacteria</taxon>
        <taxon>Halobacteriales</taxon>
        <taxon>Haloarculaceae</taxon>
        <taxon>Halomicrobium</taxon>
    </lineage>
</organism>
<dbReference type="Gene3D" id="3.60.21.70">
    <property type="entry name" value="PhoD-like phosphatase"/>
    <property type="match status" value="1"/>
</dbReference>
<dbReference type="SUPFAM" id="SSF63446">
    <property type="entry name" value="Type I dockerin domain"/>
    <property type="match status" value="1"/>
</dbReference>
<dbReference type="GO" id="GO:0000272">
    <property type="term" value="P:polysaccharide catabolic process"/>
    <property type="evidence" value="ECO:0007669"/>
    <property type="project" value="InterPro"/>
</dbReference>
<dbReference type="CDD" id="cd07389">
    <property type="entry name" value="MPP_PhoD"/>
    <property type="match status" value="1"/>
</dbReference>
<keyword evidence="5" id="KW-1185">Reference proteome</keyword>
<dbReference type="PROSITE" id="PS50222">
    <property type="entry name" value="EF_HAND_2"/>
    <property type="match status" value="1"/>
</dbReference>
<evidence type="ECO:0000313" key="5">
    <source>
        <dbReference type="Proteomes" id="UP000199062"/>
    </source>
</evidence>
<dbReference type="Proteomes" id="UP000199062">
    <property type="component" value="Unassembled WGS sequence"/>
</dbReference>
<dbReference type="SUPFAM" id="SSF56300">
    <property type="entry name" value="Metallo-dependent phosphatases"/>
    <property type="match status" value="1"/>
</dbReference>
<evidence type="ECO:0000259" key="3">
    <source>
        <dbReference type="PROSITE" id="PS50222"/>
    </source>
</evidence>